<evidence type="ECO:0000313" key="10">
    <source>
        <dbReference type="Proteomes" id="UP000241890"/>
    </source>
</evidence>
<dbReference type="Proteomes" id="UP000241890">
    <property type="component" value="Unassembled WGS sequence"/>
</dbReference>
<dbReference type="GO" id="GO:0003735">
    <property type="term" value="F:structural constituent of ribosome"/>
    <property type="evidence" value="ECO:0007669"/>
    <property type="project" value="TreeGrafter"/>
</dbReference>
<dbReference type="PANTHER" id="PTHR12810">
    <property type="entry name" value="MITOCHONDRIAL 28S RIBOSOMAL PROTEIN S29"/>
    <property type="match status" value="1"/>
</dbReference>
<evidence type="ECO:0000256" key="1">
    <source>
        <dbReference type="ARBA" id="ARBA00004173"/>
    </source>
</evidence>
<evidence type="ECO:0000256" key="2">
    <source>
        <dbReference type="ARBA" id="ARBA00009863"/>
    </source>
</evidence>
<evidence type="ECO:0000256" key="4">
    <source>
        <dbReference type="ARBA" id="ARBA00022980"/>
    </source>
</evidence>
<keyword evidence="6" id="KW-0687">Ribonucleoprotein</keyword>
<evidence type="ECO:0000256" key="8">
    <source>
        <dbReference type="SAM" id="MobiDB-lite"/>
    </source>
</evidence>
<dbReference type="PANTHER" id="PTHR12810:SF0">
    <property type="entry name" value="SMALL RIBOSOMAL SUBUNIT PROTEIN MS29"/>
    <property type="match status" value="1"/>
</dbReference>
<feature type="compositionally biased region" description="Low complexity" evidence="8">
    <location>
        <begin position="15"/>
        <end position="32"/>
    </location>
</feature>
<protein>
    <recommendedName>
        <fullName evidence="7">Small ribosomal subunit protein mS29</fullName>
    </recommendedName>
</protein>
<feature type="compositionally biased region" description="Polar residues" evidence="8">
    <location>
        <begin position="35"/>
        <end position="50"/>
    </location>
</feature>
<keyword evidence="3" id="KW-0809">Transit peptide</keyword>
<accession>A0A2R5GLQ7</accession>
<dbReference type="InParanoid" id="A0A2R5GLQ7"/>
<evidence type="ECO:0000313" key="9">
    <source>
        <dbReference type="EMBL" id="GBG31565.1"/>
    </source>
</evidence>
<evidence type="ECO:0000256" key="5">
    <source>
        <dbReference type="ARBA" id="ARBA00023128"/>
    </source>
</evidence>
<keyword evidence="4 9" id="KW-0689">Ribosomal protein</keyword>
<organism evidence="9 10">
    <name type="scientific">Hondaea fermentalgiana</name>
    <dbReference type="NCBI Taxonomy" id="2315210"/>
    <lineage>
        <taxon>Eukaryota</taxon>
        <taxon>Sar</taxon>
        <taxon>Stramenopiles</taxon>
        <taxon>Bigyra</taxon>
        <taxon>Labyrinthulomycetes</taxon>
        <taxon>Thraustochytrida</taxon>
        <taxon>Thraustochytriidae</taxon>
        <taxon>Hondaea</taxon>
    </lineage>
</organism>
<feature type="region of interest" description="Disordered" evidence="8">
    <location>
        <begin position="1"/>
        <end position="71"/>
    </location>
</feature>
<evidence type="ECO:0000256" key="7">
    <source>
        <dbReference type="ARBA" id="ARBA00035140"/>
    </source>
</evidence>
<evidence type="ECO:0000256" key="3">
    <source>
        <dbReference type="ARBA" id="ARBA00022946"/>
    </source>
</evidence>
<dbReference type="GO" id="GO:0005763">
    <property type="term" value="C:mitochondrial small ribosomal subunit"/>
    <property type="evidence" value="ECO:0007669"/>
    <property type="project" value="TreeGrafter"/>
</dbReference>
<dbReference type="EMBL" id="BEYU01000100">
    <property type="protein sequence ID" value="GBG31565.1"/>
    <property type="molecule type" value="Genomic_DNA"/>
</dbReference>
<comment type="similarity">
    <text evidence="2">Belongs to the mitochondrion-specific ribosomal protein mS29 family.</text>
</comment>
<dbReference type="InterPro" id="IPR019368">
    <property type="entry name" value="Ribosomal_mS29"/>
</dbReference>
<gene>
    <name evidence="9" type="ORF">FCC1311_077892</name>
</gene>
<name>A0A2R5GLQ7_9STRA</name>
<sequence>MDPADPAETARRGQGRAAAAQWAAPWAQNAEACRSLSSTPTGNRNNQSANDAEEGKKKDKKKKAQTYQASASTVAEISSQDTARYFQIKDEELATLLPEGINADTKSFFEILGNKLVLLRESITETIDLLRKIQAGEAGQESFVRLLSGERGMGKSITMQLAVMFARSQGWIVMYVPETHKFVTEMGAIEYGTGTGAPLAASKLRPKLMTQPLGAQKILQWMKEAHGEQLSELKQQRKYPAKLYDNNDSLMAIVDRGLKTAPFAGDALLDLRLELGLVTKYPVLIAVDEINTLSWPTCFFDNAAPVVPERLMVTETFRFLNPSGEVRDHLKLARGLLLGASSSKWGYPVSPKIIADHKKKLPNPPTYFAPFNEFGDKVEVADESILMEAPRYTPEELRNTVISYKYCKVLDSPSALDPYKLKTLMAITGGIPREVHKFLWYPAFTLYAEPHPDVQRPNRKHNYSIARTSY</sequence>
<comment type="caution">
    <text evidence="9">The sequence shown here is derived from an EMBL/GenBank/DDBJ whole genome shotgun (WGS) entry which is preliminary data.</text>
</comment>
<reference evidence="9 10" key="1">
    <citation type="submission" date="2017-12" db="EMBL/GenBank/DDBJ databases">
        <title>Sequencing, de novo assembly and annotation of complete genome of a new Thraustochytrid species, strain FCC1311.</title>
        <authorList>
            <person name="Sedici K."/>
            <person name="Godart F."/>
            <person name="Aiese Cigliano R."/>
            <person name="Sanseverino W."/>
            <person name="Barakat M."/>
            <person name="Ortet P."/>
            <person name="Marechal E."/>
            <person name="Cagnac O."/>
            <person name="Amato A."/>
        </authorList>
    </citation>
    <scope>NUCLEOTIDE SEQUENCE [LARGE SCALE GENOMIC DNA]</scope>
</reference>
<proteinExistence type="inferred from homology"/>
<evidence type="ECO:0000256" key="6">
    <source>
        <dbReference type="ARBA" id="ARBA00023274"/>
    </source>
</evidence>
<keyword evidence="5" id="KW-0496">Mitochondrion</keyword>
<comment type="subcellular location">
    <subcellularLocation>
        <location evidence="1">Mitochondrion</location>
    </subcellularLocation>
</comment>
<dbReference type="AlphaFoldDB" id="A0A2R5GLQ7"/>
<dbReference type="Pfam" id="PF10236">
    <property type="entry name" value="DAP3"/>
    <property type="match status" value="1"/>
</dbReference>
<keyword evidence="10" id="KW-1185">Reference proteome</keyword>
<dbReference type="OrthoDB" id="274828at2759"/>